<keyword evidence="1" id="KW-1015">Disulfide bond</keyword>
<keyword evidence="2" id="KW-0472">Membrane</keyword>
<feature type="domain" description="EGF-like" evidence="3">
    <location>
        <begin position="34"/>
        <end position="66"/>
    </location>
</feature>
<evidence type="ECO:0000313" key="5">
    <source>
        <dbReference type="Proteomes" id="UP000472269"/>
    </source>
</evidence>
<organism evidence="4 5">
    <name type="scientific">Athene cunicularia</name>
    <name type="common">Burrowing owl</name>
    <name type="synonym">Speotyto cunicularia</name>
    <dbReference type="NCBI Taxonomy" id="194338"/>
    <lineage>
        <taxon>Eukaryota</taxon>
        <taxon>Metazoa</taxon>
        <taxon>Chordata</taxon>
        <taxon>Craniata</taxon>
        <taxon>Vertebrata</taxon>
        <taxon>Euteleostomi</taxon>
        <taxon>Archelosauria</taxon>
        <taxon>Archosauria</taxon>
        <taxon>Dinosauria</taxon>
        <taxon>Saurischia</taxon>
        <taxon>Theropoda</taxon>
        <taxon>Coelurosauria</taxon>
        <taxon>Aves</taxon>
        <taxon>Neognathae</taxon>
        <taxon>Neoaves</taxon>
        <taxon>Telluraves</taxon>
        <taxon>Strigiformes</taxon>
        <taxon>Strigidae</taxon>
        <taxon>Athene</taxon>
    </lineage>
</organism>
<feature type="transmembrane region" description="Helical" evidence="2">
    <location>
        <begin position="97"/>
        <end position="120"/>
    </location>
</feature>
<dbReference type="PROSITE" id="PS01186">
    <property type="entry name" value="EGF_2"/>
    <property type="match status" value="1"/>
</dbReference>
<dbReference type="Ensembl" id="ENSACUT00000014704.1">
    <property type="protein sequence ID" value="ENSACUP00000013790.1"/>
    <property type="gene ID" value="ENSACUG00000009273.1"/>
</dbReference>
<name>A0A663MMX4_ATHCN</name>
<dbReference type="GO" id="GO:0008584">
    <property type="term" value="P:male gonad development"/>
    <property type="evidence" value="ECO:0007669"/>
    <property type="project" value="TreeGrafter"/>
</dbReference>
<evidence type="ECO:0000256" key="2">
    <source>
        <dbReference type="SAM" id="Phobius"/>
    </source>
</evidence>
<dbReference type="GO" id="GO:1990913">
    <property type="term" value="C:sperm head plasma membrane"/>
    <property type="evidence" value="ECO:0007669"/>
    <property type="project" value="TreeGrafter"/>
</dbReference>
<reference evidence="4" key="2">
    <citation type="submission" date="2025-09" db="UniProtKB">
        <authorList>
            <consortium name="Ensembl"/>
        </authorList>
    </citation>
    <scope>IDENTIFICATION</scope>
</reference>
<keyword evidence="5" id="KW-1185">Reference proteome</keyword>
<keyword evidence="1" id="KW-0245">EGF-like domain</keyword>
<dbReference type="AlphaFoldDB" id="A0A663MMX4"/>
<dbReference type="Proteomes" id="UP000472269">
    <property type="component" value="Unplaced"/>
</dbReference>
<evidence type="ECO:0000313" key="4">
    <source>
        <dbReference type="Ensembl" id="ENSACUP00000013790.1"/>
    </source>
</evidence>
<accession>A0A663MMX4</accession>
<evidence type="ECO:0000259" key="3">
    <source>
        <dbReference type="PROSITE" id="PS50026"/>
    </source>
</evidence>
<comment type="caution">
    <text evidence="1">Lacks conserved residue(s) required for the propagation of feature annotation.</text>
</comment>
<feature type="disulfide bond" evidence="1">
    <location>
        <begin position="56"/>
        <end position="65"/>
    </location>
</feature>
<protein>
    <recommendedName>
        <fullName evidence="3">EGF-like domain-containing protein</fullName>
    </recommendedName>
</protein>
<evidence type="ECO:0000256" key="1">
    <source>
        <dbReference type="PROSITE-ProRule" id="PRU00076"/>
    </source>
</evidence>
<sequence>TSLWCPPDVYVQDGTPCKDMICINGTCTSISLPNYDHNVTKCHVRGVCNNHKNCHCRYGWVPPYCEWEGFGGSIDSGPPPATEIFWRAKVGVAPLRLLLLCIFGVTLIIFCKCETINYLLQSTPSSKVFSSSGRKMVSEHLAWVSH</sequence>
<dbReference type="InterPro" id="IPR000742">
    <property type="entry name" value="EGF"/>
</dbReference>
<dbReference type="PANTHER" id="PTHR11905:SF251">
    <property type="entry name" value="MEDIATOR COMPLEX SUBUNIT 6"/>
    <property type="match status" value="1"/>
</dbReference>
<dbReference type="PROSITE" id="PS50026">
    <property type="entry name" value="EGF_3"/>
    <property type="match status" value="1"/>
</dbReference>
<proteinExistence type="predicted"/>
<keyword evidence="2" id="KW-0812">Transmembrane</keyword>
<keyword evidence="2" id="KW-1133">Transmembrane helix</keyword>
<dbReference type="PANTHER" id="PTHR11905">
    <property type="entry name" value="ADAM A DISINTEGRIN AND METALLOPROTEASE DOMAIN"/>
    <property type="match status" value="1"/>
</dbReference>
<dbReference type="GO" id="GO:0009897">
    <property type="term" value="C:external side of plasma membrane"/>
    <property type="evidence" value="ECO:0007669"/>
    <property type="project" value="TreeGrafter"/>
</dbReference>
<reference evidence="4" key="1">
    <citation type="submission" date="2025-08" db="UniProtKB">
        <authorList>
            <consortium name="Ensembl"/>
        </authorList>
    </citation>
    <scope>IDENTIFICATION</scope>
</reference>